<reference evidence="1 2" key="1">
    <citation type="submission" date="2019-08" db="EMBL/GenBank/DDBJ databases">
        <title>A chromosome-level genome assembly, high-density linkage maps, and genome scans reveal the genomic architecture of hybrid incompatibilities underlying speciation via character displacement in darters (Percidae: Etheostominae).</title>
        <authorList>
            <person name="Moran R.L."/>
            <person name="Catchen J.M."/>
            <person name="Fuller R.C."/>
        </authorList>
    </citation>
    <scope>NUCLEOTIDE SEQUENCE [LARGE SCALE GENOMIC DNA]</scope>
    <source>
        <strain evidence="1">EspeVRDwgs_2016</strain>
        <tissue evidence="1">Muscle</tissue>
    </source>
</reference>
<accession>A0A5J5DLG8</accession>
<protein>
    <submittedName>
        <fullName evidence="1">Uncharacterized protein</fullName>
    </submittedName>
</protein>
<comment type="caution">
    <text evidence="1">The sequence shown here is derived from an EMBL/GenBank/DDBJ whole genome shotgun (WGS) entry which is preliminary data.</text>
</comment>
<sequence length="91" mass="9838">MVTASTYIPPLLPCFSVSPSVIQAVNHVIQGGVPNYCPPGLLPPTTTCPVSPPAPSVTSPCTRWLTEPIYYPIFSTWLSHSQLWSVTSPTR</sequence>
<dbReference type="AlphaFoldDB" id="A0A5J5DLG8"/>
<proteinExistence type="predicted"/>
<dbReference type="Proteomes" id="UP000327493">
    <property type="component" value="Chromosome 3"/>
</dbReference>
<keyword evidence="2" id="KW-1185">Reference proteome</keyword>
<evidence type="ECO:0000313" key="2">
    <source>
        <dbReference type="Proteomes" id="UP000327493"/>
    </source>
</evidence>
<dbReference type="EMBL" id="VOFY01000003">
    <property type="protein sequence ID" value="KAA8594256.1"/>
    <property type="molecule type" value="Genomic_DNA"/>
</dbReference>
<gene>
    <name evidence="1" type="ORF">FQN60_005090</name>
</gene>
<evidence type="ECO:0000313" key="1">
    <source>
        <dbReference type="EMBL" id="KAA8594256.1"/>
    </source>
</evidence>
<organism evidence="1 2">
    <name type="scientific">Etheostoma spectabile</name>
    <name type="common">orangethroat darter</name>
    <dbReference type="NCBI Taxonomy" id="54343"/>
    <lineage>
        <taxon>Eukaryota</taxon>
        <taxon>Metazoa</taxon>
        <taxon>Chordata</taxon>
        <taxon>Craniata</taxon>
        <taxon>Vertebrata</taxon>
        <taxon>Euteleostomi</taxon>
        <taxon>Actinopterygii</taxon>
        <taxon>Neopterygii</taxon>
        <taxon>Teleostei</taxon>
        <taxon>Neoteleostei</taxon>
        <taxon>Acanthomorphata</taxon>
        <taxon>Eupercaria</taxon>
        <taxon>Perciformes</taxon>
        <taxon>Percoidei</taxon>
        <taxon>Percidae</taxon>
        <taxon>Etheostomatinae</taxon>
        <taxon>Etheostoma</taxon>
    </lineage>
</organism>
<name>A0A5J5DLG8_9PERO</name>